<feature type="transmembrane region" description="Helical" evidence="1">
    <location>
        <begin position="42"/>
        <end position="61"/>
    </location>
</feature>
<feature type="transmembrane region" description="Helical" evidence="1">
    <location>
        <begin position="7"/>
        <end position="30"/>
    </location>
</feature>
<proteinExistence type="predicted"/>
<reference evidence="2 3" key="1">
    <citation type="submission" date="2015-05" db="EMBL/GenBank/DDBJ databases">
        <authorList>
            <person name="Dickey A."/>
            <person name="Clawson M."/>
            <person name="Bono J."/>
            <person name="Loy J.D."/>
        </authorList>
    </citation>
    <scope>NUCLEOTIDE SEQUENCE [LARGE SCALE GENOMIC DNA]</scope>
    <source>
        <strain evidence="2 3">22581</strain>
    </source>
</reference>
<evidence type="ECO:0000256" key="1">
    <source>
        <dbReference type="SAM" id="Phobius"/>
    </source>
</evidence>
<keyword evidence="1" id="KW-0812">Transmembrane</keyword>
<keyword evidence="1" id="KW-0472">Membrane</keyword>
<evidence type="ECO:0000313" key="2">
    <source>
        <dbReference type="EMBL" id="AKG07805.1"/>
    </source>
</evidence>
<protein>
    <submittedName>
        <fullName evidence="2">Uncharacterized protein</fullName>
    </submittedName>
</protein>
<sequence length="68" mass="7801">MFTKVNFVRYFLTTSIVIFVLILLVSLFYFNIPMENKDLVNILLGAVIGWASNIVSFYFGASDKSNRE</sequence>
<organism evidence="2 3">
    <name type="scientific">Moraxella bovoculi</name>
    <dbReference type="NCBI Taxonomy" id="386891"/>
    <lineage>
        <taxon>Bacteria</taxon>
        <taxon>Pseudomonadati</taxon>
        <taxon>Pseudomonadota</taxon>
        <taxon>Gammaproteobacteria</taxon>
        <taxon>Moraxellales</taxon>
        <taxon>Moraxellaceae</taxon>
        <taxon>Moraxella</taxon>
    </lineage>
</organism>
<name>A0AAC8T800_9GAMM</name>
<accession>A0AAC8T800</accession>
<dbReference type="AlphaFoldDB" id="A0AAC8T800"/>
<gene>
    <name evidence="2" type="ORF">AAX06_06150</name>
</gene>
<dbReference type="Proteomes" id="UP000077465">
    <property type="component" value="Chromosome"/>
</dbReference>
<dbReference type="EMBL" id="CP011376">
    <property type="protein sequence ID" value="AKG07805.1"/>
    <property type="molecule type" value="Genomic_DNA"/>
</dbReference>
<evidence type="ECO:0000313" key="3">
    <source>
        <dbReference type="Proteomes" id="UP000077465"/>
    </source>
</evidence>
<keyword evidence="1" id="KW-1133">Transmembrane helix</keyword>